<name>A0A8J2RXH6_9CRUS</name>
<dbReference type="SUPFAM" id="SSF53850">
    <property type="entry name" value="Periplasmic binding protein-like II"/>
    <property type="match status" value="1"/>
</dbReference>
<dbReference type="PANTHER" id="PTHR42643:SF24">
    <property type="entry name" value="IONOTROPIC RECEPTOR 60A"/>
    <property type="match status" value="1"/>
</dbReference>
<evidence type="ECO:0000256" key="3">
    <source>
        <dbReference type="ARBA" id="ARBA00022448"/>
    </source>
</evidence>
<dbReference type="AlphaFoldDB" id="A0A8J2RXH6"/>
<keyword evidence="8 13" id="KW-0472">Membrane</keyword>
<feature type="transmembrane region" description="Helical" evidence="13">
    <location>
        <begin position="224"/>
        <end position="243"/>
    </location>
</feature>
<keyword evidence="3" id="KW-0813">Transport</keyword>
<feature type="transmembrane region" description="Helical" evidence="13">
    <location>
        <begin position="161"/>
        <end position="183"/>
    </location>
</feature>
<comment type="caution">
    <text evidence="16">The sequence shown here is derived from an EMBL/GenBank/DDBJ whole genome shotgun (WGS) entry which is preliminary data.</text>
</comment>
<evidence type="ECO:0000256" key="2">
    <source>
        <dbReference type="ARBA" id="ARBA00008685"/>
    </source>
</evidence>
<evidence type="ECO:0000256" key="7">
    <source>
        <dbReference type="ARBA" id="ARBA00023065"/>
    </source>
</evidence>
<organism evidence="16 17">
    <name type="scientific">Daphnia galeata</name>
    <dbReference type="NCBI Taxonomy" id="27404"/>
    <lineage>
        <taxon>Eukaryota</taxon>
        <taxon>Metazoa</taxon>
        <taxon>Ecdysozoa</taxon>
        <taxon>Arthropoda</taxon>
        <taxon>Crustacea</taxon>
        <taxon>Branchiopoda</taxon>
        <taxon>Diplostraca</taxon>
        <taxon>Cladocera</taxon>
        <taxon>Anomopoda</taxon>
        <taxon>Daphniidae</taxon>
        <taxon>Daphnia</taxon>
    </lineage>
</organism>
<evidence type="ECO:0000256" key="9">
    <source>
        <dbReference type="ARBA" id="ARBA00023170"/>
    </source>
</evidence>
<dbReference type="EMBL" id="CAKKLH010000235">
    <property type="protein sequence ID" value="CAH0106824.1"/>
    <property type="molecule type" value="Genomic_DNA"/>
</dbReference>
<dbReference type="Pfam" id="PF10613">
    <property type="entry name" value="Lig_chan-Glu_bd"/>
    <property type="match status" value="1"/>
</dbReference>
<keyword evidence="5 13" id="KW-0812">Transmembrane</keyword>
<dbReference type="GO" id="GO:0015276">
    <property type="term" value="F:ligand-gated monoatomic ion channel activity"/>
    <property type="evidence" value="ECO:0007669"/>
    <property type="project" value="InterPro"/>
</dbReference>
<protein>
    <recommendedName>
        <fullName evidence="18">Ionotropic glutamate receptor C-terminal domain-containing protein</fullName>
    </recommendedName>
</protein>
<keyword evidence="9" id="KW-0675">Receptor</keyword>
<evidence type="ECO:0008006" key="18">
    <source>
        <dbReference type="Google" id="ProtNLM"/>
    </source>
</evidence>
<feature type="domain" description="Ionotropic glutamate receptor C-terminal" evidence="14">
    <location>
        <begin position="159"/>
        <end position="433"/>
    </location>
</feature>
<reference evidence="16" key="1">
    <citation type="submission" date="2021-11" db="EMBL/GenBank/DDBJ databases">
        <authorList>
            <person name="Schell T."/>
        </authorList>
    </citation>
    <scope>NUCLEOTIDE SEQUENCE</scope>
    <source>
        <strain evidence="16">M5</strain>
    </source>
</reference>
<dbReference type="Proteomes" id="UP000789390">
    <property type="component" value="Unassembled WGS sequence"/>
</dbReference>
<feature type="transmembrane region" description="Helical" evidence="13">
    <location>
        <begin position="195"/>
        <end position="212"/>
    </location>
</feature>
<dbReference type="Gene3D" id="3.40.190.10">
    <property type="entry name" value="Periplasmic binding protein-like II"/>
    <property type="match status" value="1"/>
</dbReference>
<feature type="domain" description="Ionotropic glutamate receptor L-glutamate and glycine-binding" evidence="15">
    <location>
        <begin position="39"/>
        <end position="144"/>
    </location>
</feature>
<evidence type="ECO:0000313" key="16">
    <source>
        <dbReference type="EMBL" id="CAH0106824.1"/>
    </source>
</evidence>
<dbReference type="GO" id="GO:0050906">
    <property type="term" value="P:detection of stimulus involved in sensory perception"/>
    <property type="evidence" value="ECO:0007669"/>
    <property type="project" value="UniProtKB-ARBA"/>
</dbReference>
<dbReference type="InterPro" id="IPR019594">
    <property type="entry name" value="Glu/Gly-bd"/>
</dbReference>
<evidence type="ECO:0000256" key="13">
    <source>
        <dbReference type="SAM" id="Phobius"/>
    </source>
</evidence>
<keyword evidence="12" id="KW-0407">Ion channel</keyword>
<keyword evidence="17" id="KW-1185">Reference proteome</keyword>
<dbReference type="Gene3D" id="1.10.287.70">
    <property type="match status" value="1"/>
</dbReference>
<dbReference type="GO" id="GO:0005886">
    <property type="term" value="C:plasma membrane"/>
    <property type="evidence" value="ECO:0007669"/>
    <property type="project" value="UniProtKB-SubCell"/>
</dbReference>
<gene>
    <name evidence="16" type="ORF">DGAL_LOCUS9984</name>
</gene>
<evidence type="ECO:0000256" key="8">
    <source>
        <dbReference type="ARBA" id="ARBA00023136"/>
    </source>
</evidence>
<evidence type="ECO:0000259" key="14">
    <source>
        <dbReference type="Pfam" id="PF00060"/>
    </source>
</evidence>
<evidence type="ECO:0000256" key="12">
    <source>
        <dbReference type="ARBA" id="ARBA00023303"/>
    </source>
</evidence>
<evidence type="ECO:0000256" key="11">
    <source>
        <dbReference type="ARBA" id="ARBA00023286"/>
    </source>
</evidence>
<dbReference type="InterPro" id="IPR052192">
    <property type="entry name" value="Insect_Ionotropic_Sensory_Rcpt"/>
</dbReference>
<feature type="transmembrane region" description="Helical" evidence="13">
    <location>
        <begin position="426"/>
        <end position="450"/>
    </location>
</feature>
<keyword evidence="11" id="KW-1071">Ligand-gated ion channel</keyword>
<evidence type="ECO:0000256" key="5">
    <source>
        <dbReference type="ARBA" id="ARBA00022692"/>
    </source>
</evidence>
<keyword evidence="4" id="KW-1003">Cell membrane</keyword>
<keyword evidence="7" id="KW-0406">Ion transport</keyword>
<comment type="subcellular location">
    <subcellularLocation>
        <location evidence="1">Cell membrane</location>
        <topology evidence="1">Multi-pass membrane protein</topology>
    </subcellularLocation>
</comment>
<evidence type="ECO:0000256" key="10">
    <source>
        <dbReference type="ARBA" id="ARBA00023180"/>
    </source>
</evidence>
<proteinExistence type="inferred from homology"/>
<evidence type="ECO:0000256" key="1">
    <source>
        <dbReference type="ARBA" id="ARBA00004651"/>
    </source>
</evidence>
<evidence type="ECO:0000259" key="15">
    <source>
        <dbReference type="Pfam" id="PF10613"/>
    </source>
</evidence>
<dbReference type="InterPro" id="IPR001320">
    <property type="entry name" value="Iontro_rcpt_C"/>
</dbReference>
<comment type="similarity">
    <text evidence="2">Belongs to the glutamate-gated ion channel (TC 1.A.10.1) family.</text>
</comment>
<dbReference type="PANTHER" id="PTHR42643">
    <property type="entry name" value="IONOTROPIC RECEPTOR 20A-RELATED"/>
    <property type="match status" value="1"/>
</dbReference>
<dbReference type="OrthoDB" id="5984008at2759"/>
<dbReference type="Pfam" id="PF00060">
    <property type="entry name" value="Lig_chan"/>
    <property type="match status" value="1"/>
</dbReference>
<keyword evidence="10" id="KW-0325">Glycoprotein</keyword>
<evidence type="ECO:0000313" key="17">
    <source>
        <dbReference type="Proteomes" id="UP000789390"/>
    </source>
</evidence>
<accession>A0A8J2RXH6</accession>
<evidence type="ECO:0000256" key="4">
    <source>
        <dbReference type="ARBA" id="ARBA00022475"/>
    </source>
</evidence>
<sequence length="467" mass="53220">MFEYLRGGLQQWKVGIIMFILPLMSNSTTYRHGLNGAFFRVSAHHFPPYAVLVQETNGTLHHLGSTPNMIDWIAKKCNFTYEFVPVSDAESAKYGSVQAGLNQIMNKNVDISTLGIVPTIDRSQIMEFSYPLAIESFKLLVPKPEEESHLFAFVRPFQFSVWFYLILSFLLVLLLSTCFIWYYSPWKIPNNSNKIIVIFSYFAMCMLSIYTNQGFHINIRRSSFRFLVGFWLLAATVLVNSYAGTLVSSLTTTKLKPTVNSLEDLAASSDLTMTINVNSVIAQTILNSTHSATLKSISDAMRRKPESLYLNPENGIANIFSLKYAFPTIDPYASFLINIDLNNTGKCRFQMSDPIPQTQIITFGLQKNETLLNQLFNEKLLHLWETGLIDYWRKRDTGSAKIDKCLIKAKTSARQKPIKLVDLTSVFLLLGVGASLAVFFFLLEMIYFRYKLRQQGAKRRPIIRELT</sequence>
<evidence type="ECO:0000256" key="6">
    <source>
        <dbReference type="ARBA" id="ARBA00022989"/>
    </source>
</evidence>
<keyword evidence="6 13" id="KW-1133">Transmembrane helix</keyword>